<proteinExistence type="predicted"/>
<organism evidence="1 2">
    <name type="scientific">Armillaria solidipes</name>
    <dbReference type="NCBI Taxonomy" id="1076256"/>
    <lineage>
        <taxon>Eukaryota</taxon>
        <taxon>Fungi</taxon>
        <taxon>Dikarya</taxon>
        <taxon>Basidiomycota</taxon>
        <taxon>Agaricomycotina</taxon>
        <taxon>Agaricomycetes</taxon>
        <taxon>Agaricomycetidae</taxon>
        <taxon>Agaricales</taxon>
        <taxon>Marasmiineae</taxon>
        <taxon>Physalacriaceae</taxon>
        <taxon>Armillaria</taxon>
    </lineage>
</organism>
<dbReference type="AlphaFoldDB" id="A0A2H3BC68"/>
<evidence type="ECO:0000313" key="1">
    <source>
        <dbReference type="EMBL" id="PBK61433.1"/>
    </source>
</evidence>
<evidence type="ECO:0000313" key="2">
    <source>
        <dbReference type="Proteomes" id="UP000218334"/>
    </source>
</evidence>
<dbReference type="EMBL" id="KZ293476">
    <property type="protein sequence ID" value="PBK61433.1"/>
    <property type="molecule type" value="Genomic_DNA"/>
</dbReference>
<sequence>MHARSDIRARLQSPSFPCVDDAARPRLLRQCPARHLASLPLLATESLNHAEVHVTFAISRVLVSVGAQVLFAPTVVLAYPMHYPARACPSMSSCFWVNGLADISEPMVADRGVCASGWWVGVRGWQALLFREVVNFCFPALRELSLRWAISVLWCGSNL</sequence>
<protein>
    <submittedName>
        <fullName evidence="1">Uncharacterized protein</fullName>
    </submittedName>
</protein>
<keyword evidence="2" id="KW-1185">Reference proteome</keyword>
<dbReference type="Proteomes" id="UP000218334">
    <property type="component" value="Unassembled WGS sequence"/>
</dbReference>
<accession>A0A2H3BC68</accession>
<reference evidence="2" key="1">
    <citation type="journal article" date="2017" name="Nat. Ecol. Evol.">
        <title>Genome expansion and lineage-specific genetic innovations in the forest pathogenic fungi Armillaria.</title>
        <authorList>
            <person name="Sipos G."/>
            <person name="Prasanna A.N."/>
            <person name="Walter M.C."/>
            <person name="O'Connor E."/>
            <person name="Balint B."/>
            <person name="Krizsan K."/>
            <person name="Kiss B."/>
            <person name="Hess J."/>
            <person name="Varga T."/>
            <person name="Slot J."/>
            <person name="Riley R."/>
            <person name="Boka B."/>
            <person name="Rigling D."/>
            <person name="Barry K."/>
            <person name="Lee J."/>
            <person name="Mihaltcheva S."/>
            <person name="LaButti K."/>
            <person name="Lipzen A."/>
            <person name="Waldron R."/>
            <person name="Moloney N.M."/>
            <person name="Sperisen C."/>
            <person name="Kredics L."/>
            <person name="Vagvoelgyi C."/>
            <person name="Patrignani A."/>
            <person name="Fitzpatrick D."/>
            <person name="Nagy I."/>
            <person name="Doyle S."/>
            <person name="Anderson J.B."/>
            <person name="Grigoriev I.V."/>
            <person name="Gueldener U."/>
            <person name="Muensterkoetter M."/>
            <person name="Nagy L.G."/>
        </authorList>
    </citation>
    <scope>NUCLEOTIDE SEQUENCE [LARGE SCALE GENOMIC DNA]</scope>
    <source>
        <strain evidence="2">28-4</strain>
    </source>
</reference>
<gene>
    <name evidence="1" type="ORF">ARMSODRAFT_965002</name>
</gene>
<name>A0A2H3BC68_9AGAR</name>